<dbReference type="RefSeq" id="WP_099520566.1">
    <property type="nucleotide sequence ID" value="NZ_CP016808.1"/>
</dbReference>
<keyword evidence="2" id="KW-0378">Hydrolase</keyword>
<protein>
    <submittedName>
        <fullName evidence="2">Metal-dependent hydrolase</fullName>
    </submittedName>
</protein>
<dbReference type="InterPro" id="IPR007404">
    <property type="entry name" value="YdjM-like"/>
</dbReference>
<gene>
    <name evidence="2" type="ORF">BBD42_25885</name>
</gene>
<keyword evidence="1" id="KW-1133">Transmembrane helix</keyword>
<name>A0A1B2DPA0_9BACL</name>
<proteinExistence type="predicted"/>
<feature type="transmembrane region" description="Helical" evidence="1">
    <location>
        <begin position="86"/>
        <end position="104"/>
    </location>
</feature>
<reference evidence="2" key="1">
    <citation type="submission" date="2016-08" db="EMBL/GenBank/DDBJ databases">
        <title>Complete Genome Seqeunce of Paenibacillus sp. BIHB 4019 from tea rhizoplane.</title>
        <authorList>
            <person name="Thakur R."/>
            <person name="Swarnkar M.K."/>
            <person name="Gulati A."/>
        </authorList>
    </citation>
    <scope>NUCLEOTIDE SEQUENCE [LARGE SCALE GENOMIC DNA]</scope>
    <source>
        <strain evidence="2">BIHB4019</strain>
    </source>
</reference>
<evidence type="ECO:0000256" key="1">
    <source>
        <dbReference type="SAM" id="Phobius"/>
    </source>
</evidence>
<accession>A0A1B2DPA0</accession>
<evidence type="ECO:0000313" key="2">
    <source>
        <dbReference type="EMBL" id="ANY69534.1"/>
    </source>
</evidence>
<dbReference type="PANTHER" id="PTHR35531">
    <property type="entry name" value="INNER MEMBRANE PROTEIN YBCI-RELATED"/>
    <property type="match status" value="1"/>
</dbReference>
<feature type="transmembrane region" description="Helical" evidence="1">
    <location>
        <begin position="60"/>
        <end position="80"/>
    </location>
</feature>
<organism evidence="2">
    <name type="scientific">Paenibacillus sp. BIHB 4019</name>
    <dbReference type="NCBI Taxonomy" id="1870819"/>
    <lineage>
        <taxon>Bacteria</taxon>
        <taxon>Bacillati</taxon>
        <taxon>Bacillota</taxon>
        <taxon>Bacilli</taxon>
        <taxon>Bacillales</taxon>
        <taxon>Paenibacillaceae</taxon>
        <taxon>Paenibacillus</taxon>
    </lineage>
</organism>
<dbReference type="PANTHER" id="PTHR35531:SF1">
    <property type="entry name" value="INNER MEMBRANE PROTEIN YBCI-RELATED"/>
    <property type="match status" value="1"/>
</dbReference>
<dbReference type="EMBL" id="CP016808">
    <property type="protein sequence ID" value="ANY69534.1"/>
    <property type="molecule type" value="Genomic_DNA"/>
</dbReference>
<feature type="transmembrane region" description="Helical" evidence="1">
    <location>
        <begin position="116"/>
        <end position="145"/>
    </location>
</feature>
<sequence>MKGTTHLTIGMAIGAGAAAYYSFTPANAAAYVAVAAISALSADLDGPSILSSKLGKVSKLIHDLLIWGGVIMIAIVSYLYVVNHTVGWKLLVASVGVVLLGLVAKRGVIRNALVSAIGGAFVYGGFWFGMNWLIGLGAFVALAPWLKHRGMTHTVWATAAWGAIAWGLEQQLHLEGIMRVAVIGYLSHLFADTLTPSGVKWLYPLYKKPFKLSIF</sequence>
<dbReference type="GO" id="GO:0016787">
    <property type="term" value="F:hydrolase activity"/>
    <property type="evidence" value="ECO:0007669"/>
    <property type="project" value="UniProtKB-KW"/>
</dbReference>
<dbReference type="Pfam" id="PF04307">
    <property type="entry name" value="YdjM"/>
    <property type="match status" value="1"/>
</dbReference>
<keyword evidence="1" id="KW-0472">Membrane</keyword>
<dbReference type="AlphaFoldDB" id="A0A1B2DPA0"/>
<keyword evidence="1" id="KW-0812">Transmembrane</keyword>